<name>A0A8S5UYF8_9CAUD</name>
<protein>
    <submittedName>
        <fullName evidence="1">Tachykinin family protein</fullName>
    </submittedName>
</protein>
<proteinExistence type="predicted"/>
<sequence>MTWLDFAQALWDAFYGLMSTSEDLVENLPTPLQCFFDWC</sequence>
<reference evidence="1" key="1">
    <citation type="journal article" date="2021" name="Proc. Natl. Acad. Sci. U.S.A.">
        <title>A Catalog of Tens of Thousands of Viruses from Human Metagenomes Reveals Hidden Associations with Chronic Diseases.</title>
        <authorList>
            <person name="Tisza M.J."/>
            <person name="Buck C.B."/>
        </authorList>
    </citation>
    <scope>NUCLEOTIDE SEQUENCE</scope>
    <source>
        <strain evidence="1">CtjKY6</strain>
    </source>
</reference>
<evidence type="ECO:0000313" key="1">
    <source>
        <dbReference type="EMBL" id="DAF99418.1"/>
    </source>
</evidence>
<accession>A0A8S5UYF8</accession>
<dbReference type="EMBL" id="BK016165">
    <property type="protein sequence ID" value="DAF99418.1"/>
    <property type="molecule type" value="Genomic_DNA"/>
</dbReference>
<organism evidence="1">
    <name type="scientific">Siphoviridae sp. ctjKY6</name>
    <dbReference type="NCBI Taxonomy" id="2825631"/>
    <lineage>
        <taxon>Viruses</taxon>
        <taxon>Duplodnaviria</taxon>
        <taxon>Heunggongvirae</taxon>
        <taxon>Uroviricota</taxon>
        <taxon>Caudoviricetes</taxon>
    </lineage>
</organism>